<dbReference type="UniPathway" id="UPA00886"/>
<feature type="domain" description="SP-RING-type" evidence="10">
    <location>
        <begin position="529"/>
        <end position="610"/>
    </location>
</feature>
<evidence type="ECO:0000313" key="12">
    <source>
        <dbReference type="EMBL" id="TNY17600.1"/>
    </source>
</evidence>
<dbReference type="PANTHER" id="PTHR10782">
    <property type="entry name" value="ZINC FINGER MIZ DOMAIN-CONTAINING PROTEIN"/>
    <property type="match status" value="1"/>
</dbReference>
<dbReference type="EMBL" id="SOZI01000189">
    <property type="protein sequence ID" value="TNY17600.1"/>
    <property type="molecule type" value="Genomic_DNA"/>
</dbReference>
<keyword evidence="4" id="KW-0479">Metal-binding</keyword>
<keyword evidence="7" id="KW-0862">Zinc</keyword>
<feature type="domain" description="PINIT" evidence="11">
    <location>
        <begin position="321"/>
        <end position="500"/>
    </location>
</feature>
<feature type="compositionally biased region" description="Low complexity" evidence="9">
    <location>
        <begin position="92"/>
        <end position="102"/>
    </location>
</feature>
<dbReference type="AlphaFoldDB" id="A0A5C5FLG7"/>
<keyword evidence="5 8" id="KW-0863">Zinc-finger</keyword>
<evidence type="ECO:0000313" key="13">
    <source>
        <dbReference type="Proteomes" id="UP000311382"/>
    </source>
</evidence>
<evidence type="ECO:0000256" key="5">
    <source>
        <dbReference type="ARBA" id="ARBA00022771"/>
    </source>
</evidence>
<feature type="compositionally biased region" description="Low complexity" evidence="9">
    <location>
        <begin position="762"/>
        <end position="772"/>
    </location>
</feature>
<feature type="region of interest" description="Disordered" evidence="9">
    <location>
        <begin position="1"/>
        <end position="29"/>
    </location>
</feature>
<organism evidence="12 13">
    <name type="scientific">Rhodotorula diobovata</name>
    <dbReference type="NCBI Taxonomy" id="5288"/>
    <lineage>
        <taxon>Eukaryota</taxon>
        <taxon>Fungi</taxon>
        <taxon>Dikarya</taxon>
        <taxon>Basidiomycota</taxon>
        <taxon>Pucciniomycotina</taxon>
        <taxon>Microbotryomycetes</taxon>
        <taxon>Sporidiobolales</taxon>
        <taxon>Sporidiobolaceae</taxon>
        <taxon>Rhodotorula</taxon>
    </lineage>
</organism>
<sequence length="826" mass="87196">MQPNAQPYYDPRDTSSYLPPLRYTTGSTGFATYSGQTSLSWTLPQAAHPAPPPQQPFAHPYAPYYLPNQLHPLQQPSPALSLSPQLAQPFPSRSSSATSTASQGRTNSTNASQHSAREDFTRADSPLTDSQVRAQRYWGPKLDSMSTSDYAYRVQAEHDLASMTVDKLKLAIRSANSRLSLHLRVSGKKHDLYSALVDQLATEYNRVDKSRFQILRAVISSAKIGSSYTGYSPAARSGYDAYPNYGASTSTGAGASGYSGYGASTNGAGASGYGATGAAAAARVGTGASTSAATNNLPPPRFGGAGAYGTGAASAAAVGAAMGAYARAVDDIPIRFRPSPFFRIEKSVSPVVALHKAAQGDRKTAVCTITLSEAQRTLLAKSKESPANPQYQLRLYCTSDTNYNQLRAQANQFPAPVEFPGTCEVKLNGVTLSANTKGIKKQPGTAPPVNLTPKSGPAVVLTPGATNRAEVIYINTDKARRLFLFLPDTFYLVTYLVEYTSVDKVVTRVKAGKTKPKEEVIKSIIALNSDEDVEASALGLSLRDPLSFLRIDVPIRSAHCEHIACFDAMTWFEVNEQTPQWQCPICSKTLKVDDMVVDGYLEDILKVCSSSVESVTVEPDGTWRSDNNKFGTAKPRSTLPSSAASGRNTPVGAGGSEAPSAAGASDGVNGNGNGKGKQRASDELVLSDDDDDSDGDLPLAKRRRLDSSVAGGGSSAGTPGVGTPLGAAAGGGAGARRREVVDLTLSSDEEDDADDVEPPPRASTTSTAAGATPGAGAGTGARGAPALERQPSDRKTAAEVEMDLKRMTEKMVRDYGPNWKEQFGYH</sequence>
<evidence type="ECO:0000256" key="7">
    <source>
        <dbReference type="ARBA" id="ARBA00022833"/>
    </source>
</evidence>
<feature type="compositionally biased region" description="Acidic residues" evidence="9">
    <location>
        <begin position="685"/>
        <end position="695"/>
    </location>
</feature>
<dbReference type="Pfam" id="PF14324">
    <property type="entry name" value="PINIT"/>
    <property type="match status" value="1"/>
</dbReference>
<accession>A0A5C5FLG7</accession>
<evidence type="ECO:0000256" key="2">
    <source>
        <dbReference type="ARBA" id="ARBA00005383"/>
    </source>
</evidence>
<dbReference type="PROSITE" id="PS51466">
    <property type="entry name" value="PINIT"/>
    <property type="match status" value="1"/>
</dbReference>
<protein>
    <submittedName>
        <fullName evidence="12">PINIT domain-containing protein</fullName>
    </submittedName>
</protein>
<evidence type="ECO:0000256" key="6">
    <source>
        <dbReference type="ARBA" id="ARBA00022786"/>
    </source>
</evidence>
<dbReference type="PANTHER" id="PTHR10782:SF4">
    <property type="entry name" value="TONALLI, ISOFORM E"/>
    <property type="match status" value="1"/>
</dbReference>
<dbReference type="GO" id="GO:0000785">
    <property type="term" value="C:chromatin"/>
    <property type="evidence" value="ECO:0007669"/>
    <property type="project" value="TreeGrafter"/>
</dbReference>
<feature type="region of interest" description="Disordered" evidence="9">
    <location>
        <begin position="44"/>
        <end position="63"/>
    </location>
</feature>
<comment type="pathway">
    <text evidence="1">Protein modification; protein sumoylation.</text>
</comment>
<feature type="region of interest" description="Disordered" evidence="9">
    <location>
        <begin position="616"/>
        <end position="798"/>
    </location>
</feature>
<evidence type="ECO:0000256" key="3">
    <source>
        <dbReference type="ARBA" id="ARBA00022679"/>
    </source>
</evidence>
<dbReference type="PROSITE" id="PS51044">
    <property type="entry name" value="ZF_SP_RING"/>
    <property type="match status" value="1"/>
</dbReference>
<feature type="compositionally biased region" description="Polar residues" evidence="9">
    <location>
        <begin position="103"/>
        <end position="114"/>
    </location>
</feature>
<feature type="compositionally biased region" description="Polar residues" evidence="9">
    <location>
        <begin position="638"/>
        <end position="648"/>
    </location>
</feature>
<gene>
    <name evidence="12" type="ORF">DMC30DRAFT_429628</name>
</gene>
<evidence type="ECO:0000256" key="8">
    <source>
        <dbReference type="PROSITE-ProRule" id="PRU00452"/>
    </source>
</evidence>
<dbReference type="OrthoDB" id="28127at2759"/>
<dbReference type="GO" id="GO:0008270">
    <property type="term" value="F:zinc ion binding"/>
    <property type="evidence" value="ECO:0007669"/>
    <property type="project" value="UniProtKB-KW"/>
</dbReference>
<dbReference type="Gene3D" id="3.30.40.10">
    <property type="entry name" value="Zinc/RING finger domain, C3HC4 (zinc finger)"/>
    <property type="match status" value="1"/>
</dbReference>
<dbReference type="InterPro" id="IPR023321">
    <property type="entry name" value="PINIT"/>
</dbReference>
<evidence type="ECO:0000256" key="9">
    <source>
        <dbReference type="SAM" id="MobiDB-lite"/>
    </source>
</evidence>
<name>A0A5C5FLG7_9BASI</name>
<keyword evidence="6" id="KW-0833">Ubl conjugation pathway</keyword>
<feature type="compositionally biased region" description="Low complexity" evidence="9">
    <location>
        <begin position="656"/>
        <end position="668"/>
    </location>
</feature>
<evidence type="ECO:0000256" key="4">
    <source>
        <dbReference type="ARBA" id="ARBA00022723"/>
    </source>
</evidence>
<dbReference type="Pfam" id="PF02891">
    <property type="entry name" value="zf-MIZ"/>
    <property type="match status" value="1"/>
</dbReference>
<dbReference type="GO" id="GO:0061665">
    <property type="term" value="F:SUMO ligase activity"/>
    <property type="evidence" value="ECO:0007669"/>
    <property type="project" value="TreeGrafter"/>
</dbReference>
<dbReference type="Proteomes" id="UP000311382">
    <property type="component" value="Unassembled WGS sequence"/>
</dbReference>
<dbReference type="CDD" id="cd16792">
    <property type="entry name" value="SP-RING_Siz-like"/>
    <property type="match status" value="1"/>
</dbReference>
<keyword evidence="13" id="KW-1185">Reference proteome</keyword>
<feature type="compositionally biased region" description="Polar residues" evidence="9">
    <location>
        <begin position="71"/>
        <end position="86"/>
    </location>
</feature>
<dbReference type="Gene3D" id="2.60.120.780">
    <property type="entry name" value="PINIT domain"/>
    <property type="match status" value="1"/>
</dbReference>
<dbReference type="InterPro" id="IPR038654">
    <property type="entry name" value="PINIT_sf"/>
</dbReference>
<dbReference type="InterPro" id="IPR013083">
    <property type="entry name" value="Znf_RING/FYVE/PHD"/>
</dbReference>
<evidence type="ECO:0000259" key="10">
    <source>
        <dbReference type="PROSITE" id="PS51044"/>
    </source>
</evidence>
<comment type="caution">
    <text evidence="12">The sequence shown here is derived from an EMBL/GenBank/DDBJ whole genome shotgun (WGS) entry which is preliminary data.</text>
</comment>
<evidence type="ECO:0000259" key="11">
    <source>
        <dbReference type="PROSITE" id="PS51466"/>
    </source>
</evidence>
<dbReference type="GO" id="GO:0016925">
    <property type="term" value="P:protein sumoylation"/>
    <property type="evidence" value="ECO:0007669"/>
    <property type="project" value="UniProtKB-UniPathway"/>
</dbReference>
<comment type="similarity">
    <text evidence="2">Belongs to the PIAS family.</text>
</comment>
<dbReference type="STRING" id="5288.A0A5C5FLG7"/>
<dbReference type="InterPro" id="IPR004181">
    <property type="entry name" value="Znf_MIZ"/>
</dbReference>
<feature type="compositionally biased region" description="Acidic residues" evidence="9">
    <location>
        <begin position="747"/>
        <end position="757"/>
    </location>
</feature>
<keyword evidence="3" id="KW-0808">Transferase</keyword>
<feature type="compositionally biased region" description="Low complexity" evidence="9">
    <location>
        <begin position="716"/>
        <end position="727"/>
    </location>
</feature>
<reference evidence="12 13" key="1">
    <citation type="submission" date="2019-03" db="EMBL/GenBank/DDBJ databases">
        <title>Rhodosporidium diobovatum UCD-FST 08-225 genome sequencing, assembly, and annotation.</title>
        <authorList>
            <person name="Fakankun I.U."/>
            <person name="Fristensky B."/>
            <person name="Levin D.B."/>
        </authorList>
    </citation>
    <scope>NUCLEOTIDE SEQUENCE [LARGE SCALE GENOMIC DNA]</scope>
    <source>
        <strain evidence="12 13">UCD-FST 08-225</strain>
    </source>
</reference>
<dbReference type="InterPro" id="IPR031141">
    <property type="entry name" value="SIZ1/2_SP-RING"/>
</dbReference>
<evidence type="ECO:0000256" key="1">
    <source>
        <dbReference type="ARBA" id="ARBA00004718"/>
    </source>
</evidence>
<proteinExistence type="inferred from homology"/>
<feature type="region of interest" description="Disordered" evidence="9">
    <location>
        <begin position="68"/>
        <end position="126"/>
    </location>
</feature>